<sequence>MAWFASKVTLSTIVSQGLEHVHKLKDDVEKQFDDAVSGGKPPMRPAGDVFAPAPSPPRGAPAPSPPRSNPTASQAHALALQGTPTAPRSSEGNKAASKPRDVNFFSEWNLGPPTLNGKRDIKPPGVTFPSAKRAPAVSESATSPTTDAPLPASKGSTPVTNDHETAPSADAASNAAALDYIKTHSVPIDVACVSLPPADDKSPDDETAGALSIASTASTVLTESDERPSTTSSLQSASDAPSPDVEALQAELTKTQVLLGERENQLLAASSKLTKLMEELDSARSSVSSDAVVAQLQHALAEKEEQLAQLLGEGQALSVKQGQYEARLRALRKENNELADEHAQTVAALETTQAKWETARSHLVQAEDERKASLAKIKQLESSHDELCAALEALDAANTKVTALEEQQAQWHADKSALEASASAAADSELLESTLAEMQKRTAAIEADAARREELARHEIAAWKKRYQDAVHRMDSLAEETSGAASPLLRQLTQLQQEHQQRELFWRTFQQSADVQLQAANLQVRTLEAQVASEVSTRRGLEEHIETWQMQIHSVQTQLEQATARIRTLEEDESAHEAELTRLRRQVVTLEAEKSTAPPAPTISNSDAALASELQRSKEKESALIAQVRQLEQQLADRRASSFRERKSSSEFVLTERSGDVSLVEWHQLQQKVRLRESEAALLKQQVQELEELKTASGQTIATMQARIAALEGAEAELATTKAALEAVTVRQNVLLELLGEKEEQLDELETEFRECKRLYQSQIDTLTRDRA</sequence>
<feature type="coiled-coil region" evidence="4">
    <location>
        <begin position="510"/>
        <end position="634"/>
    </location>
</feature>
<evidence type="ECO:0000259" key="6">
    <source>
        <dbReference type="Pfam" id="PF12325"/>
    </source>
</evidence>
<dbReference type="Gene3D" id="1.10.287.1490">
    <property type="match status" value="1"/>
</dbReference>
<keyword evidence="2" id="KW-0333">Golgi apparatus</keyword>
<dbReference type="PANTHER" id="PTHR46515:SF1">
    <property type="entry name" value="TATA ELEMENT MODULATORY FACTOR"/>
    <property type="match status" value="1"/>
</dbReference>
<evidence type="ECO:0000256" key="3">
    <source>
        <dbReference type="ARBA" id="ARBA00023054"/>
    </source>
</evidence>
<evidence type="ECO:0000256" key="4">
    <source>
        <dbReference type="SAM" id="Coils"/>
    </source>
</evidence>
<dbReference type="InterPro" id="IPR022092">
    <property type="entry name" value="TMF_DNA-bd"/>
</dbReference>
<evidence type="ECO:0000256" key="2">
    <source>
        <dbReference type="ARBA" id="ARBA00023034"/>
    </source>
</evidence>
<feature type="coiled-coil region" evidence="4">
    <location>
        <begin position="673"/>
        <end position="759"/>
    </location>
</feature>
<dbReference type="InterPro" id="IPR022091">
    <property type="entry name" value="TMF_TATA-bd"/>
</dbReference>
<dbReference type="GO" id="GO:0005794">
    <property type="term" value="C:Golgi apparatus"/>
    <property type="evidence" value="ECO:0007669"/>
    <property type="project" value="UniProtKB-SubCell"/>
</dbReference>
<feature type="coiled-coil region" evidence="4">
    <location>
        <begin position="293"/>
        <end position="397"/>
    </location>
</feature>
<reference evidence="7 8" key="1">
    <citation type="journal article" date="2014" name="Genome Biol. Evol.">
        <title>The secreted proteins of Achlya hypogyna and Thraustotheca clavata identify the ancestral oomycete secretome and reveal gene acquisitions by horizontal gene transfer.</title>
        <authorList>
            <person name="Misner I."/>
            <person name="Blouin N."/>
            <person name="Leonard G."/>
            <person name="Richards T.A."/>
            <person name="Lane C.E."/>
        </authorList>
    </citation>
    <scope>NUCLEOTIDE SEQUENCE [LARGE SCALE GENOMIC DNA]</scope>
    <source>
        <strain evidence="7 8">ATCC 48635</strain>
    </source>
</reference>
<dbReference type="AlphaFoldDB" id="A0A1V9ZIM9"/>
<feature type="compositionally biased region" description="Polar residues" evidence="5">
    <location>
        <begin position="229"/>
        <end position="239"/>
    </location>
</feature>
<keyword evidence="3 4" id="KW-0175">Coiled coil</keyword>
<feature type="compositionally biased region" description="Polar residues" evidence="5">
    <location>
        <begin position="82"/>
        <end position="92"/>
    </location>
</feature>
<dbReference type="Pfam" id="PF12329">
    <property type="entry name" value="TMF_DNA_bd"/>
    <property type="match status" value="1"/>
</dbReference>
<dbReference type="OrthoDB" id="74178at2759"/>
<comment type="caution">
    <text evidence="7">The sequence shown here is derived from an EMBL/GenBank/DDBJ whole genome shotgun (WGS) entry which is preliminary data.</text>
</comment>
<feature type="region of interest" description="Disordered" evidence="5">
    <location>
        <begin position="32"/>
        <end position="170"/>
    </location>
</feature>
<comment type="subcellular location">
    <subcellularLocation>
        <location evidence="1">Golgi apparatus</location>
    </subcellularLocation>
</comment>
<feature type="domain" description="TATA element modulatory factor 1 TATA binding" evidence="6">
    <location>
        <begin position="666"/>
        <end position="767"/>
    </location>
</feature>
<dbReference type="GO" id="GO:0005783">
    <property type="term" value="C:endoplasmic reticulum"/>
    <property type="evidence" value="ECO:0007669"/>
    <property type="project" value="TreeGrafter"/>
</dbReference>
<evidence type="ECO:0000256" key="5">
    <source>
        <dbReference type="SAM" id="MobiDB-lite"/>
    </source>
</evidence>
<dbReference type="PANTHER" id="PTHR46515">
    <property type="entry name" value="TATA ELEMENT MODULATORY FACTOR TMF1"/>
    <property type="match status" value="1"/>
</dbReference>
<feature type="compositionally biased region" description="Pro residues" evidence="5">
    <location>
        <begin position="53"/>
        <end position="68"/>
    </location>
</feature>
<evidence type="ECO:0000313" key="7">
    <source>
        <dbReference type="EMBL" id="OQR97853.1"/>
    </source>
</evidence>
<dbReference type="InterPro" id="IPR052602">
    <property type="entry name" value="Growth_transcription_reg"/>
</dbReference>
<name>A0A1V9ZIM9_ACHHY</name>
<accession>A0A1V9ZIM9</accession>
<protein>
    <recommendedName>
        <fullName evidence="6">TATA element modulatory factor 1 TATA binding domain-containing protein</fullName>
    </recommendedName>
</protein>
<dbReference type="EMBL" id="JNBR01000095">
    <property type="protein sequence ID" value="OQR97853.1"/>
    <property type="molecule type" value="Genomic_DNA"/>
</dbReference>
<proteinExistence type="predicted"/>
<dbReference type="Pfam" id="PF12325">
    <property type="entry name" value="TMF_TATA_bd"/>
    <property type="match status" value="1"/>
</dbReference>
<gene>
    <name evidence="7" type="ORF">ACHHYP_09888</name>
</gene>
<dbReference type="STRING" id="1202772.A0A1V9ZIM9"/>
<dbReference type="Proteomes" id="UP000243579">
    <property type="component" value="Unassembled WGS sequence"/>
</dbReference>
<feature type="region of interest" description="Disordered" evidence="5">
    <location>
        <begin position="215"/>
        <end position="245"/>
    </location>
</feature>
<evidence type="ECO:0000256" key="1">
    <source>
        <dbReference type="ARBA" id="ARBA00004555"/>
    </source>
</evidence>
<organism evidence="7 8">
    <name type="scientific">Achlya hypogyna</name>
    <name type="common">Oomycete</name>
    <name type="synonym">Protoachlya hypogyna</name>
    <dbReference type="NCBI Taxonomy" id="1202772"/>
    <lineage>
        <taxon>Eukaryota</taxon>
        <taxon>Sar</taxon>
        <taxon>Stramenopiles</taxon>
        <taxon>Oomycota</taxon>
        <taxon>Saprolegniomycetes</taxon>
        <taxon>Saprolegniales</taxon>
        <taxon>Achlyaceae</taxon>
        <taxon>Achlya</taxon>
    </lineage>
</organism>
<keyword evidence="8" id="KW-1185">Reference proteome</keyword>
<evidence type="ECO:0000313" key="8">
    <source>
        <dbReference type="Proteomes" id="UP000243579"/>
    </source>
</evidence>